<dbReference type="Proteomes" id="UP000181942">
    <property type="component" value="Unassembled WGS sequence"/>
</dbReference>
<feature type="compositionally biased region" description="Polar residues" evidence="3">
    <location>
        <begin position="7"/>
        <end position="17"/>
    </location>
</feature>
<gene>
    <name evidence="5" type="ORF">SAMN02787118_116112</name>
</gene>
<feature type="region of interest" description="Disordered" evidence="3">
    <location>
        <begin position="1"/>
        <end position="25"/>
    </location>
</feature>
<keyword evidence="1" id="KW-0238">DNA-binding</keyword>
<feature type="domain" description="Tyr recombinase" evidence="4">
    <location>
        <begin position="128"/>
        <end position="312"/>
    </location>
</feature>
<dbReference type="AlphaFoldDB" id="A0A1I2PM00"/>
<dbReference type="PROSITE" id="PS51898">
    <property type="entry name" value="TYR_RECOMBINASE"/>
    <property type="match status" value="1"/>
</dbReference>
<dbReference type="Pfam" id="PF00589">
    <property type="entry name" value="Phage_integrase"/>
    <property type="match status" value="1"/>
</dbReference>
<keyword evidence="2" id="KW-0233">DNA recombination</keyword>
<dbReference type="InterPro" id="IPR013762">
    <property type="entry name" value="Integrase-like_cat_sf"/>
</dbReference>
<dbReference type="Gene3D" id="1.10.443.10">
    <property type="entry name" value="Intergrase catalytic core"/>
    <property type="match status" value="1"/>
</dbReference>
<dbReference type="GO" id="GO:0006310">
    <property type="term" value="P:DNA recombination"/>
    <property type="evidence" value="ECO:0007669"/>
    <property type="project" value="UniProtKB-KW"/>
</dbReference>
<dbReference type="InterPro" id="IPR010998">
    <property type="entry name" value="Integrase_recombinase_N"/>
</dbReference>
<accession>A0A1I2PM00</accession>
<reference evidence="5 6" key="1">
    <citation type="submission" date="2016-10" db="EMBL/GenBank/DDBJ databases">
        <authorList>
            <person name="de Groot N.N."/>
        </authorList>
    </citation>
    <scope>NUCLEOTIDE SEQUENCE [LARGE SCALE GENOMIC DNA]</scope>
    <source>
        <strain evidence="5 6">OK461</strain>
    </source>
</reference>
<name>A0A1I2PM00_9ACTN</name>
<proteinExistence type="predicted"/>
<evidence type="ECO:0000313" key="5">
    <source>
        <dbReference type="EMBL" id="SFG14441.1"/>
    </source>
</evidence>
<evidence type="ECO:0000256" key="2">
    <source>
        <dbReference type="ARBA" id="ARBA00023172"/>
    </source>
</evidence>
<dbReference type="GO" id="GO:0015074">
    <property type="term" value="P:DNA integration"/>
    <property type="evidence" value="ECO:0007669"/>
    <property type="project" value="InterPro"/>
</dbReference>
<feature type="compositionally biased region" description="Low complexity" evidence="3">
    <location>
        <begin position="251"/>
        <end position="277"/>
    </location>
</feature>
<dbReference type="Gene3D" id="1.10.150.130">
    <property type="match status" value="1"/>
</dbReference>
<dbReference type="GO" id="GO:0003677">
    <property type="term" value="F:DNA binding"/>
    <property type="evidence" value="ECO:0007669"/>
    <property type="project" value="UniProtKB-KW"/>
</dbReference>
<feature type="region of interest" description="Disordered" evidence="3">
    <location>
        <begin position="247"/>
        <end position="312"/>
    </location>
</feature>
<protein>
    <submittedName>
        <fullName evidence="5">Phage integrase family protein</fullName>
    </submittedName>
</protein>
<dbReference type="InterPro" id="IPR002104">
    <property type="entry name" value="Integrase_catalytic"/>
</dbReference>
<evidence type="ECO:0000256" key="1">
    <source>
        <dbReference type="ARBA" id="ARBA00023125"/>
    </source>
</evidence>
<dbReference type="EMBL" id="FONR01000016">
    <property type="protein sequence ID" value="SFG14441.1"/>
    <property type="molecule type" value="Genomic_DNA"/>
</dbReference>
<sequence>MRFPLSTRRSSIPSRQPSVRRRVDPAACPGSDTARACAGSACWSGSPCVAGLYRRRAGARHRGLGREPSPVRIREFVRDLENDSIGGTYARNIYANVRAVLSAAVDDGRLARNPCSAASVRPPAVSTTRVVPWLPSQVRAVHDALPERYRTMVDVGSGCGLRQGEIIGLAEDTTQLDSDILRVTTQVELIRGVVVFAPLKGNKERDVPLPSSVASAFRRHMQSHPPVAIKLPWIRPDGPLTERRLISPIQPTESSGGATSTSRSGSPPLRPPALSRRPNPESRTPPPGNTGCTPFATSTPRSSWTRARASKP</sequence>
<organism evidence="5 6">
    <name type="scientific">Streptomyces mirabilis</name>
    <dbReference type="NCBI Taxonomy" id="68239"/>
    <lineage>
        <taxon>Bacteria</taxon>
        <taxon>Bacillati</taxon>
        <taxon>Actinomycetota</taxon>
        <taxon>Actinomycetes</taxon>
        <taxon>Kitasatosporales</taxon>
        <taxon>Streptomycetaceae</taxon>
        <taxon>Streptomyces</taxon>
    </lineage>
</organism>
<evidence type="ECO:0000259" key="4">
    <source>
        <dbReference type="PROSITE" id="PS51898"/>
    </source>
</evidence>
<dbReference type="SUPFAM" id="SSF56349">
    <property type="entry name" value="DNA breaking-rejoining enzymes"/>
    <property type="match status" value="1"/>
</dbReference>
<evidence type="ECO:0000256" key="3">
    <source>
        <dbReference type="SAM" id="MobiDB-lite"/>
    </source>
</evidence>
<dbReference type="InterPro" id="IPR011010">
    <property type="entry name" value="DNA_brk_join_enz"/>
</dbReference>
<evidence type="ECO:0000313" key="6">
    <source>
        <dbReference type="Proteomes" id="UP000181942"/>
    </source>
</evidence>
<feature type="compositionally biased region" description="Polar residues" evidence="3">
    <location>
        <begin position="290"/>
        <end position="305"/>
    </location>
</feature>